<dbReference type="InterPro" id="IPR011990">
    <property type="entry name" value="TPR-like_helical_dom_sf"/>
</dbReference>
<comment type="caution">
    <text evidence="2">The sequence shown here is derived from an EMBL/GenBank/DDBJ whole genome shotgun (WGS) entry which is preliminary data.</text>
</comment>
<feature type="region of interest" description="Disordered" evidence="1">
    <location>
        <begin position="47"/>
        <end position="67"/>
    </location>
</feature>
<dbReference type="Proteomes" id="UP000183687">
    <property type="component" value="Unassembled WGS sequence"/>
</dbReference>
<dbReference type="AlphaFoldDB" id="A0AB38A7U0"/>
<sequence>MEHRKNGSEPQHNKQTSSQANIAAAHKNAFERGRDVLSGLSHAFGLTSKPSASKKQTEVPTDTTSQKSATVDTSFNIYALYRGFNAAPNFIDALKLYYTGVLDRTQKASSDPANNLMPCAAEQLLARWLEEADLTKELPANTPESGEQPRWPHMRLIMLHHTGMVYLRIEEFPVPYLIRQRIIRIEAALNRMLMATTKADAQLTALTEQEIYSYTQAITDAICQQRVDNSYPKKDTKAPLNPNLAHEWAVREAVSYGFETWILPYRFVGLMRSNVARGAVALEIELTPPAAMPQSYWSVDLNKILPTSQYMRNAAASAYALRLGILAAGAAFDADPAVQQVYVAGIINSATTRSCRYSVCFTRAAFASVNTHSLAQLQESYQQCGASITLKDGWLASCKQSFAIEDTLFCPVERYDSIELSTRLLDEKSAELLGAPAVADFGINEHAALEQKADQLGIQLGSTVTEHVHALMELASSTNKDELTSSSNDAATQAAKRTASKLIDGALEAQDYHAILEEFTYGDEPSRTREKAFALFTQGSYEKTCQLLGPLLSSIKAAQSYESSSEVVWRHFETYTERALFNRSATTHNNGPVVRLVPMAYYSCLLMYASASVHLGQLEQGIGFARSCLELNPYDVRARLLLAGALEQGGDQPGAFTELLNLLHYAYSGDSMGIGLYRLGSYMWKRNKPRVADACYSKALQFASTAHDMAAAELKALMEEYKDSYEPVQLNDIDLLLQENNIPTDVDEQIHASLRIIARIAVDEQLFELASDVMNNLTNLESDEVLFDIDRSLEHAPDAQRS</sequence>
<dbReference type="Gene3D" id="1.25.40.10">
    <property type="entry name" value="Tetratricopeptide repeat domain"/>
    <property type="match status" value="1"/>
</dbReference>
<gene>
    <name evidence="2" type="ORF">SAMN04489746_1344</name>
</gene>
<name>A0AB38A7U0_9ACTN</name>
<dbReference type="SUPFAM" id="SSF48452">
    <property type="entry name" value="TPR-like"/>
    <property type="match status" value="1"/>
</dbReference>
<reference evidence="2 3" key="1">
    <citation type="submission" date="2016-10" db="EMBL/GenBank/DDBJ databases">
        <authorList>
            <person name="Varghese N."/>
            <person name="Submissions S."/>
        </authorList>
    </citation>
    <scope>NUCLEOTIDE SEQUENCE [LARGE SCALE GENOMIC DNA]</scope>
    <source>
        <strain evidence="2 3">DSM 20586</strain>
    </source>
</reference>
<feature type="region of interest" description="Disordered" evidence="1">
    <location>
        <begin position="1"/>
        <end position="22"/>
    </location>
</feature>
<feature type="compositionally biased region" description="Polar residues" evidence="1">
    <location>
        <begin position="48"/>
        <end position="67"/>
    </location>
</feature>
<proteinExistence type="predicted"/>
<feature type="compositionally biased region" description="Polar residues" evidence="1">
    <location>
        <begin position="8"/>
        <end position="21"/>
    </location>
</feature>
<evidence type="ECO:0000256" key="1">
    <source>
        <dbReference type="SAM" id="MobiDB-lite"/>
    </source>
</evidence>
<accession>A0AB38A7U0</accession>
<evidence type="ECO:0008006" key="4">
    <source>
        <dbReference type="Google" id="ProtNLM"/>
    </source>
</evidence>
<dbReference type="EMBL" id="FNSH01000001">
    <property type="protein sequence ID" value="SEB95798.1"/>
    <property type="molecule type" value="Genomic_DNA"/>
</dbReference>
<protein>
    <recommendedName>
        <fullName evidence="4">Tetratricopeptide repeat-containing protein</fullName>
    </recommendedName>
</protein>
<organism evidence="2 3">
    <name type="scientific">Atopobium minutum</name>
    <dbReference type="NCBI Taxonomy" id="1381"/>
    <lineage>
        <taxon>Bacteria</taxon>
        <taxon>Bacillati</taxon>
        <taxon>Actinomycetota</taxon>
        <taxon>Coriobacteriia</taxon>
        <taxon>Coriobacteriales</taxon>
        <taxon>Atopobiaceae</taxon>
        <taxon>Atopobium</taxon>
    </lineage>
</organism>
<evidence type="ECO:0000313" key="2">
    <source>
        <dbReference type="EMBL" id="SEB95798.1"/>
    </source>
</evidence>
<dbReference type="RefSeq" id="WP_002563990.1">
    <property type="nucleotide sequence ID" value="NZ_CALJSN010000010.1"/>
</dbReference>
<evidence type="ECO:0000313" key="3">
    <source>
        <dbReference type="Proteomes" id="UP000183687"/>
    </source>
</evidence>